<keyword evidence="2" id="KW-0808">Transferase</keyword>
<dbReference type="PROSITE" id="PS50879">
    <property type="entry name" value="RNASE_H_1"/>
    <property type="match status" value="1"/>
</dbReference>
<protein>
    <submittedName>
        <fullName evidence="2">Reverse transcriptase</fullName>
    </submittedName>
</protein>
<feature type="non-terminal residue" evidence="2">
    <location>
        <position position="140"/>
    </location>
</feature>
<feature type="domain" description="RNase H type-1" evidence="1">
    <location>
        <begin position="13"/>
        <end position="136"/>
    </location>
</feature>
<sequence length="140" mass="15409">MVTLATIGERFPERHLLHKYTDLNAGAGVYSIHFSLSRVVGKYCTNFDGKVDAVHTALTEIARRQEQNIKIFIDSQGPIRAISSVIPSKNSYAFECQLFIESMIKSGHNVALQWISSHCGIVGNEFSDSLAKAGSNLPQP</sequence>
<dbReference type="InterPro" id="IPR036397">
    <property type="entry name" value="RNaseH_sf"/>
</dbReference>
<keyword evidence="2" id="KW-0695">RNA-directed DNA polymerase</keyword>
<dbReference type="GO" id="GO:0003964">
    <property type="term" value="F:RNA-directed DNA polymerase activity"/>
    <property type="evidence" value="ECO:0007669"/>
    <property type="project" value="UniProtKB-KW"/>
</dbReference>
<dbReference type="AlphaFoldDB" id="A0A8X6U6C3"/>
<accession>A0A8X6U6C3</accession>
<comment type="caution">
    <text evidence="2">The sequence shown here is derived from an EMBL/GenBank/DDBJ whole genome shotgun (WGS) entry which is preliminary data.</text>
</comment>
<evidence type="ECO:0000259" key="1">
    <source>
        <dbReference type="PROSITE" id="PS50879"/>
    </source>
</evidence>
<dbReference type="Proteomes" id="UP000887013">
    <property type="component" value="Unassembled WGS sequence"/>
</dbReference>
<name>A0A8X6U6C3_NEPPI</name>
<dbReference type="CDD" id="cd09276">
    <property type="entry name" value="Rnase_HI_RT_non_LTR"/>
    <property type="match status" value="1"/>
</dbReference>
<dbReference type="GO" id="GO:0004523">
    <property type="term" value="F:RNA-DNA hybrid ribonuclease activity"/>
    <property type="evidence" value="ECO:0007669"/>
    <property type="project" value="InterPro"/>
</dbReference>
<dbReference type="Gene3D" id="3.30.420.10">
    <property type="entry name" value="Ribonuclease H-like superfamily/Ribonuclease H"/>
    <property type="match status" value="1"/>
</dbReference>
<evidence type="ECO:0000313" key="2">
    <source>
        <dbReference type="EMBL" id="GFT82805.1"/>
    </source>
</evidence>
<organism evidence="2 3">
    <name type="scientific">Nephila pilipes</name>
    <name type="common">Giant wood spider</name>
    <name type="synonym">Nephila maculata</name>
    <dbReference type="NCBI Taxonomy" id="299642"/>
    <lineage>
        <taxon>Eukaryota</taxon>
        <taxon>Metazoa</taxon>
        <taxon>Ecdysozoa</taxon>
        <taxon>Arthropoda</taxon>
        <taxon>Chelicerata</taxon>
        <taxon>Arachnida</taxon>
        <taxon>Araneae</taxon>
        <taxon>Araneomorphae</taxon>
        <taxon>Entelegynae</taxon>
        <taxon>Araneoidea</taxon>
        <taxon>Nephilidae</taxon>
        <taxon>Nephila</taxon>
    </lineage>
</organism>
<dbReference type="SUPFAM" id="SSF53098">
    <property type="entry name" value="Ribonuclease H-like"/>
    <property type="match status" value="1"/>
</dbReference>
<dbReference type="GO" id="GO:0003676">
    <property type="term" value="F:nucleic acid binding"/>
    <property type="evidence" value="ECO:0007669"/>
    <property type="project" value="InterPro"/>
</dbReference>
<dbReference type="InterPro" id="IPR002156">
    <property type="entry name" value="RNaseH_domain"/>
</dbReference>
<gene>
    <name evidence="2" type="primary">RF55_23213</name>
    <name evidence="2" type="ORF">NPIL_485021</name>
</gene>
<reference evidence="2" key="1">
    <citation type="submission" date="2020-08" db="EMBL/GenBank/DDBJ databases">
        <title>Multicomponent nature underlies the extraordinary mechanical properties of spider dragline silk.</title>
        <authorList>
            <person name="Kono N."/>
            <person name="Nakamura H."/>
            <person name="Mori M."/>
            <person name="Yoshida Y."/>
            <person name="Ohtoshi R."/>
            <person name="Malay A.D."/>
            <person name="Moran D.A.P."/>
            <person name="Tomita M."/>
            <person name="Numata K."/>
            <person name="Arakawa K."/>
        </authorList>
    </citation>
    <scope>NUCLEOTIDE SEQUENCE</scope>
</reference>
<dbReference type="EMBL" id="BMAW01072403">
    <property type="protein sequence ID" value="GFT82805.1"/>
    <property type="molecule type" value="Genomic_DNA"/>
</dbReference>
<dbReference type="InterPro" id="IPR012337">
    <property type="entry name" value="RNaseH-like_sf"/>
</dbReference>
<evidence type="ECO:0000313" key="3">
    <source>
        <dbReference type="Proteomes" id="UP000887013"/>
    </source>
</evidence>
<keyword evidence="3" id="KW-1185">Reference proteome</keyword>
<proteinExistence type="predicted"/>
<dbReference type="OrthoDB" id="6435201at2759"/>
<keyword evidence="2" id="KW-0548">Nucleotidyltransferase</keyword>
<dbReference type="Pfam" id="PF00075">
    <property type="entry name" value="RNase_H"/>
    <property type="match status" value="1"/>
</dbReference>